<protein>
    <submittedName>
        <fullName evidence="1">Uncharacterized protein</fullName>
    </submittedName>
</protein>
<organism evidence="1 2">
    <name type="scientific">Portunus trituberculatus</name>
    <name type="common">Swimming crab</name>
    <name type="synonym">Neptunus trituberculatus</name>
    <dbReference type="NCBI Taxonomy" id="210409"/>
    <lineage>
        <taxon>Eukaryota</taxon>
        <taxon>Metazoa</taxon>
        <taxon>Ecdysozoa</taxon>
        <taxon>Arthropoda</taxon>
        <taxon>Crustacea</taxon>
        <taxon>Multicrustacea</taxon>
        <taxon>Malacostraca</taxon>
        <taxon>Eumalacostraca</taxon>
        <taxon>Eucarida</taxon>
        <taxon>Decapoda</taxon>
        <taxon>Pleocyemata</taxon>
        <taxon>Brachyura</taxon>
        <taxon>Eubrachyura</taxon>
        <taxon>Portunoidea</taxon>
        <taxon>Portunidae</taxon>
        <taxon>Portuninae</taxon>
        <taxon>Portunus</taxon>
    </lineage>
</organism>
<dbReference type="AlphaFoldDB" id="A0A5B7I667"/>
<dbReference type="Proteomes" id="UP000324222">
    <property type="component" value="Unassembled WGS sequence"/>
</dbReference>
<proteinExistence type="predicted"/>
<gene>
    <name evidence="1" type="ORF">E2C01_074647</name>
</gene>
<keyword evidence="2" id="KW-1185">Reference proteome</keyword>
<accession>A0A5B7I667</accession>
<reference evidence="1 2" key="1">
    <citation type="submission" date="2019-05" db="EMBL/GenBank/DDBJ databases">
        <title>Another draft genome of Portunus trituberculatus and its Hox gene families provides insights of decapod evolution.</title>
        <authorList>
            <person name="Jeong J.-H."/>
            <person name="Song I."/>
            <person name="Kim S."/>
            <person name="Choi T."/>
            <person name="Kim D."/>
            <person name="Ryu S."/>
            <person name="Kim W."/>
        </authorList>
    </citation>
    <scope>NUCLEOTIDE SEQUENCE [LARGE SCALE GENOMIC DNA]</scope>
    <source>
        <tissue evidence="1">Muscle</tissue>
    </source>
</reference>
<comment type="caution">
    <text evidence="1">The sequence shown here is derived from an EMBL/GenBank/DDBJ whole genome shotgun (WGS) entry which is preliminary data.</text>
</comment>
<evidence type="ECO:0000313" key="2">
    <source>
        <dbReference type="Proteomes" id="UP000324222"/>
    </source>
</evidence>
<dbReference type="EMBL" id="VSRR010052949">
    <property type="protein sequence ID" value="MPC80080.1"/>
    <property type="molecule type" value="Genomic_DNA"/>
</dbReference>
<sequence length="60" mass="6142">MTVPTTGAFKATTITTTSALVATIITSTFTNTQGTTTMKTDIVIFSIAINAIATHSTSSS</sequence>
<name>A0A5B7I667_PORTR</name>
<evidence type="ECO:0000313" key="1">
    <source>
        <dbReference type="EMBL" id="MPC80080.1"/>
    </source>
</evidence>